<evidence type="ECO:0000256" key="1">
    <source>
        <dbReference type="SAM" id="MobiDB-lite"/>
    </source>
</evidence>
<gene>
    <name evidence="2" type="ORF">KI387_002172</name>
</gene>
<proteinExistence type="predicted"/>
<organism evidence="2 3">
    <name type="scientific">Taxus chinensis</name>
    <name type="common">Chinese yew</name>
    <name type="synonym">Taxus wallichiana var. chinensis</name>
    <dbReference type="NCBI Taxonomy" id="29808"/>
    <lineage>
        <taxon>Eukaryota</taxon>
        <taxon>Viridiplantae</taxon>
        <taxon>Streptophyta</taxon>
        <taxon>Embryophyta</taxon>
        <taxon>Tracheophyta</taxon>
        <taxon>Spermatophyta</taxon>
        <taxon>Pinopsida</taxon>
        <taxon>Pinidae</taxon>
        <taxon>Conifers II</taxon>
        <taxon>Cupressales</taxon>
        <taxon>Taxaceae</taxon>
        <taxon>Taxus</taxon>
    </lineage>
</organism>
<name>A0AA38LNB2_TAXCH</name>
<dbReference type="GO" id="GO:0010073">
    <property type="term" value="P:meristem maintenance"/>
    <property type="evidence" value="ECO:0007669"/>
    <property type="project" value="InterPro"/>
</dbReference>
<evidence type="ECO:0000313" key="2">
    <source>
        <dbReference type="EMBL" id="KAH9330064.1"/>
    </source>
</evidence>
<feature type="non-terminal residue" evidence="2">
    <location>
        <position position="411"/>
    </location>
</feature>
<dbReference type="AlphaFoldDB" id="A0AA38LNB2"/>
<protein>
    <recommendedName>
        <fullName evidence="4">Aminotransferase-like plant mobile domain-containing protein</fullName>
    </recommendedName>
</protein>
<accession>A0AA38LNB2</accession>
<sequence>MGILSSRLIGDKGGDTLLYCWAPIIAQIEGHGRIYAWGADILGTTYHDLYRVVCLQGQSLSHPTLVMSWVYEHFVPYGRGVEVADPRVVRAARWTDMSVLRAPHQPVSSLTTADMEVTPYRLMAGIWGEETLTLISCSTTGQLIDRVGRVEVHPFNWVPQQFCLPYAGMLPPVAPVYRSVREARGGPRGQGWTVITLGIPIAARRIVRARGRAGAPRAPLLQIAAGPAHSSDDPIDIDSDSEEFSEGRTEEETEDSDPEWHDTQDIMQAERAEQSAEKDTLVSEEPLSQGYGGEDESVTGKHVAPATGAAPQSATASTAGAGPSDPSWMPGDPKTVDEWRDLIRKVCIGSLMIPMDRTRAELSIDAGEPSAVGRHTDVIAPVWHVARMVSTLRTELAGYRTDERLMRSHSR</sequence>
<dbReference type="InterPro" id="IPR044824">
    <property type="entry name" value="MAIN-like"/>
</dbReference>
<reference evidence="2 3" key="1">
    <citation type="journal article" date="2021" name="Nat. Plants">
        <title>The Taxus genome provides insights into paclitaxel biosynthesis.</title>
        <authorList>
            <person name="Xiong X."/>
            <person name="Gou J."/>
            <person name="Liao Q."/>
            <person name="Li Y."/>
            <person name="Zhou Q."/>
            <person name="Bi G."/>
            <person name="Li C."/>
            <person name="Du R."/>
            <person name="Wang X."/>
            <person name="Sun T."/>
            <person name="Guo L."/>
            <person name="Liang H."/>
            <person name="Lu P."/>
            <person name="Wu Y."/>
            <person name="Zhang Z."/>
            <person name="Ro D.K."/>
            <person name="Shang Y."/>
            <person name="Huang S."/>
            <person name="Yan J."/>
        </authorList>
    </citation>
    <scope>NUCLEOTIDE SEQUENCE [LARGE SCALE GENOMIC DNA]</scope>
    <source>
        <strain evidence="2">Ta-2019</strain>
    </source>
</reference>
<evidence type="ECO:0008006" key="4">
    <source>
        <dbReference type="Google" id="ProtNLM"/>
    </source>
</evidence>
<feature type="compositionally biased region" description="Acidic residues" evidence="1">
    <location>
        <begin position="233"/>
        <end position="244"/>
    </location>
</feature>
<dbReference type="Proteomes" id="UP000824469">
    <property type="component" value="Unassembled WGS sequence"/>
</dbReference>
<feature type="compositionally biased region" description="Low complexity" evidence="1">
    <location>
        <begin position="304"/>
        <end position="324"/>
    </location>
</feature>
<dbReference type="PANTHER" id="PTHR46033:SF8">
    <property type="entry name" value="PROTEIN MAINTENANCE OF MERISTEMS-LIKE"/>
    <property type="match status" value="1"/>
</dbReference>
<keyword evidence="3" id="KW-1185">Reference proteome</keyword>
<feature type="region of interest" description="Disordered" evidence="1">
    <location>
        <begin position="218"/>
        <end position="332"/>
    </location>
</feature>
<comment type="caution">
    <text evidence="2">The sequence shown here is derived from an EMBL/GenBank/DDBJ whole genome shotgun (WGS) entry which is preliminary data.</text>
</comment>
<dbReference type="PANTHER" id="PTHR46033">
    <property type="entry name" value="PROTEIN MAIN-LIKE 2"/>
    <property type="match status" value="1"/>
</dbReference>
<dbReference type="EMBL" id="JAHRHJ020000001">
    <property type="protein sequence ID" value="KAH9330064.1"/>
    <property type="molecule type" value="Genomic_DNA"/>
</dbReference>
<feature type="compositionally biased region" description="Basic and acidic residues" evidence="1">
    <location>
        <begin position="258"/>
        <end position="281"/>
    </location>
</feature>
<evidence type="ECO:0000313" key="3">
    <source>
        <dbReference type="Proteomes" id="UP000824469"/>
    </source>
</evidence>